<dbReference type="GO" id="GO:0006043">
    <property type="term" value="P:glucosamine catabolic process"/>
    <property type="evidence" value="ECO:0007669"/>
    <property type="project" value="TreeGrafter"/>
</dbReference>
<dbReference type="PANTHER" id="PTHR11280:SF5">
    <property type="entry name" value="GLUCOSAMINE-6-PHOSPHATE ISOMERASE"/>
    <property type="match status" value="1"/>
</dbReference>
<dbReference type="HAMAP" id="MF_01241">
    <property type="entry name" value="GlcN6P_deamin"/>
    <property type="match status" value="1"/>
</dbReference>
<feature type="domain" description="Glucosamine/galactosamine-6-phosphate isomerase" evidence="5">
    <location>
        <begin position="12"/>
        <end position="226"/>
    </location>
</feature>
<comment type="catalytic activity">
    <reaction evidence="1 4">
        <text>alpha-D-glucosamine 6-phosphate + H2O = beta-D-fructose 6-phosphate + NH4(+)</text>
        <dbReference type="Rhea" id="RHEA:12172"/>
        <dbReference type="ChEBI" id="CHEBI:15377"/>
        <dbReference type="ChEBI" id="CHEBI:28938"/>
        <dbReference type="ChEBI" id="CHEBI:57634"/>
        <dbReference type="ChEBI" id="CHEBI:75989"/>
        <dbReference type="EC" id="3.5.99.6"/>
    </reaction>
</comment>
<dbReference type="PROSITE" id="PS01161">
    <property type="entry name" value="GLC_GALNAC_ISOMERASE"/>
    <property type="match status" value="1"/>
</dbReference>
<comment type="caution">
    <text evidence="4">Lacks conserved residue(s) required for the propagation of feature annotation.</text>
</comment>
<dbReference type="UniPathway" id="UPA00629">
    <property type="reaction ID" value="UER00684"/>
</dbReference>
<dbReference type="GO" id="GO:0005737">
    <property type="term" value="C:cytoplasm"/>
    <property type="evidence" value="ECO:0007669"/>
    <property type="project" value="TreeGrafter"/>
</dbReference>
<dbReference type="CDD" id="cd01399">
    <property type="entry name" value="GlcN6P_deaminase"/>
    <property type="match status" value="1"/>
</dbReference>
<dbReference type="SUPFAM" id="SSF100950">
    <property type="entry name" value="NagB/RpiA/CoA transferase-like"/>
    <property type="match status" value="1"/>
</dbReference>
<dbReference type="GO" id="GO:0042802">
    <property type="term" value="F:identical protein binding"/>
    <property type="evidence" value="ECO:0007669"/>
    <property type="project" value="TreeGrafter"/>
</dbReference>
<evidence type="ECO:0000313" key="6">
    <source>
        <dbReference type="EMBL" id="GEQ06082.1"/>
    </source>
</evidence>
<dbReference type="GeneID" id="93844076"/>
<keyword evidence="2 4" id="KW-0378">Hydrolase</keyword>
<dbReference type="FunFam" id="3.40.50.1360:FF:000003">
    <property type="entry name" value="Glucosamine-6-phosphate deaminase"/>
    <property type="match status" value="1"/>
</dbReference>
<evidence type="ECO:0000256" key="3">
    <source>
        <dbReference type="ARBA" id="ARBA00023277"/>
    </source>
</evidence>
<comment type="pathway">
    <text evidence="4">Amino-sugar metabolism; N-acetylneuraminate degradation; D-fructose 6-phosphate from N-acetylneuraminate: step 5/5.</text>
</comment>
<dbReference type="Pfam" id="PF01182">
    <property type="entry name" value="Glucosamine_iso"/>
    <property type="match status" value="1"/>
</dbReference>
<dbReference type="EMBL" id="BKAX01000004">
    <property type="protein sequence ID" value="GEQ06082.1"/>
    <property type="molecule type" value="Genomic_DNA"/>
</dbReference>
<evidence type="ECO:0000313" key="8">
    <source>
        <dbReference type="Proteomes" id="UP000255277"/>
    </source>
</evidence>
<name>A0A0D0SDF0_STAGA</name>
<dbReference type="STRING" id="1293.SH09_15240"/>
<dbReference type="Gene3D" id="3.40.50.1360">
    <property type="match status" value="1"/>
</dbReference>
<dbReference type="EC" id="3.5.99.6" evidence="4"/>
<gene>
    <name evidence="7" type="primary">nagB_4</name>
    <name evidence="4" type="synonym">nagB</name>
    <name evidence="6" type="synonym">nagB_2</name>
    <name evidence="7" type="ORF">NCTC12195_04691</name>
    <name evidence="6" type="ORF">SGA02_19100</name>
</gene>
<feature type="active site" description="Proton acceptor; for ring-opening step" evidence="4">
    <location>
        <position position="139"/>
    </location>
</feature>
<dbReference type="GO" id="GO:0004342">
    <property type="term" value="F:glucosamine-6-phosphate deaminase activity"/>
    <property type="evidence" value="ECO:0007669"/>
    <property type="project" value="UniProtKB-UniRule"/>
</dbReference>
<sequence>MKIINMKNATLASQYVATELFKVIDNNSAAVLGLATGNTMLEVYRNLNTLISANKLNLKNVKTFNLDEYVGLNASHPQSYHTYMRQQLFKYNDTWDEKHIFIPNGISKDVKAECQAYEQHLNKYGPVDIQILGIGENGHIGFNEPGASFDSITRVVDLSDSTINANSIHFDNKNCVPKQAISMGIASIMQARRIILLALGASKHTIIQQLLTCDVTEALPASILQTHPNVEIIVDDAVYFGESNGDHR</sequence>
<feature type="active site" description="For ring-opening step" evidence="4">
    <location>
        <position position="144"/>
    </location>
</feature>
<dbReference type="EMBL" id="UHDK01000001">
    <property type="protein sequence ID" value="SUM35161.1"/>
    <property type="molecule type" value="Genomic_DNA"/>
</dbReference>
<dbReference type="AlphaFoldDB" id="A0A0D0SDF0"/>
<dbReference type="GO" id="GO:0019262">
    <property type="term" value="P:N-acetylneuraminate catabolic process"/>
    <property type="evidence" value="ECO:0007669"/>
    <property type="project" value="UniProtKB-UniRule"/>
</dbReference>
<comment type="function">
    <text evidence="4">Catalyzes the reversible isomerization-deamination of glucosamine 6-phosphate (GlcN6P) to form fructose 6-phosphate (Fru6P) and ammonium ion.</text>
</comment>
<reference evidence="6 9" key="2">
    <citation type="submission" date="2019-07" db="EMBL/GenBank/DDBJ databases">
        <title>Whole genome shotgun sequence of Staphylococcus gallinarum NBRC 109767.</title>
        <authorList>
            <person name="Hosoyama A."/>
            <person name="Uohara A."/>
            <person name="Ohji S."/>
            <person name="Ichikawa N."/>
        </authorList>
    </citation>
    <scope>NUCLEOTIDE SEQUENCE [LARGE SCALE GENOMIC DNA]</scope>
    <source>
        <strain evidence="6 9">NBRC 109767</strain>
    </source>
</reference>
<dbReference type="InterPro" id="IPR004547">
    <property type="entry name" value="Glucosamine6P_isomerase"/>
</dbReference>
<dbReference type="GO" id="GO:0005975">
    <property type="term" value="P:carbohydrate metabolic process"/>
    <property type="evidence" value="ECO:0007669"/>
    <property type="project" value="InterPro"/>
</dbReference>
<keyword evidence="9" id="KW-1185">Reference proteome</keyword>
<dbReference type="InterPro" id="IPR006148">
    <property type="entry name" value="Glc/Gal-6P_isomerase"/>
</dbReference>
<dbReference type="PANTHER" id="PTHR11280">
    <property type="entry name" value="GLUCOSAMINE-6-PHOSPHATE ISOMERASE"/>
    <property type="match status" value="1"/>
</dbReference>
<evidence type="ECO:0000256" key="4">
    <source>
        <dbReference type="HAMAP-Rule" id="MF_01241"/>
    </source>
</evidence>
<feature type="active site" description="For ring-opening step" evidence="4">
    <location>
        <position position="137"/>
    </location>
</feature>
<dbReference type="InterPro" id="IPR018321">
    <property type="entry name" value="Glucosamine6P_isomerase_CS"/>
</dbReference>
<dbReference type="InterPro" id="IPR037171">
    <property type="entry name" value="NagB/RpiA_transferase-like"/>
</dbReference>
<protein>
    <recommendedName>
        <fullName evidence="4">Glucosamine-6-phosphate deaminase</fullName>
        <ecNumber evidence="4">3.5.99.6</ecNumber>
    </recommendedName>
    <alternativeName>
        <fullName evidence="4">GlcN6P deaminase</fullName>
        <shortName evidence="4">GNPDA</shortName>
    </alternativeName>
    <alternativeName>
        <fullName evidence="4">Glucosamine-6-phosphate isomerase</fullName>
    </alternativeName>
</protein>
<evidence type="ECO:0000256" key="2">
    <source>
        <dbReference type="ARBA" id="ARBA00022801"/>
    </source>
</evidence>
<feature type="active site" description="Proton acceptor; for enolization step" evidence="4">
    <location>
        <position position="67"/>
    </location>
</feature>
<accession>A0A0D0SDF0</accession>
<evidence type="ECO:0000313" key="7">
    <source>
        <dbReference type="EMBL" id="SUM35161.1"/>
    </source>
</evidence>
<evidence type="ECO:0000313" key="9">
    <source>
        <dbReference type="Proteomes" id="UP000321057"/>
    </source>
</evidence>
<proteinExistence type="inferred from homology"/>
<dbReference type="RefSeq" id="WP_042740442.1">
    <property type="nucleotide sequence ID" value="NZ_BKAX01000004.1"/>
</dbReference>
<comment type="similarity">
    <text evidence="4">Belongs to the glucosamine/galactosamine-6-phosphate isomerase family. NagB subfamily.</text>
</comment>
<keyword evidence="3 4" id="KW-0119">Carbohydrate metabolism</keyword>
<keyword evidence="7" id="KW-0413">Isomerase</keyword>
<organism evidence="7 8">
    <name type="scientific">Staphylococcus gallinarum</name>
    <dbReference type="NCBI Taxonomy" id="1293"/>
    <lineage>
        <taxon>Bacteria</taxon>
        <taxon>Bacillati</taxon>
        <taxon>Bacillota</taxon>
        <taxon>Bacilli</taxon>
        <taxon>Bacillales</taxon>
        <taxon>Staphylococcaceae</taxon>
        <taxon>Staphylococcus</taxon>
    </lineage>
</organism>
<dbReference type="NCBIfam" id="TIGR00502">
    <property type="entry name" value="nagB"/>
    <property type="match status" value="1"/>
</dbReference>
<dbReference type="GO" id="GO:0006046">
    <property type="term" value="P:N-acetylglucosamine catabolic process"/>
    <property type="evidence" value="ECO:0007669"/>
    <property type="project" value="UniProtKB-UniRule"/>
</dbReference>
<evidence type="ECO:0000259" key="5">
    <source>
        <dbReference type="Pfam" id="PF01182"/>
    </source>
</evidence>
<evidence type="ECO:0000256" key="1">
    <source>
        <dbReference type="ARBA" id="ARBA00000644"/>
    </source>
</evidence>
<dbReference type="OrthoDB" id="9791139at2"/>
<dbReference type="GO" id="GO:0016853">
    <property type="term" value="F:isomerase activity"/>
    <property type="evidence" value="ECO:0007669"/>
    <property type="project" value="UniProtKB-KW"/>
</dbReference>
<reference evidence="7 8" key="1">
    <citation type="submission" date="2018-06" db="EMBL/GenBank/DDBJ databases">
        <authorList>
            <consortium name="Pathogen Informatics"/>
            <person name="Doyle S."/>
        </authorList>
    </citation>
    <scope>NUCLEOTIDE SEQUENCE [LARGE SCALE GENOMIC DNA]</scope>
    <source>
        <strain evidence="7 8">NCTC12195</strain>
    </source>
</reference>
<dbReference type="Proteomes" id="UP000255277">
    <property type="component" value="Unassembled WGS sequence"/>
</dbReference>
<dbReference type="Proteomes" id="UP000321057">
    <property type="component" value="Unassembled WGS sequence"/>
</dbReference>